<accession>A0A4S2CUF1</accession>
<dbReference type="EMBL" id="SRYW01000019">
    <property type="protein sequence ID" value="TGY32071.1"/>
    <property type="molecule type" value="Genomic_DNA"/>
</dbReference>
<name>A0A4S2CUF1_STEMA</name>
<feature type="region of interest" description="Disordered" evidence="1">
    <location>
        <begin position="258"/>
        <end position="281"/>
    </location>
</feature>
<evidence type="ECO:0000313" key="2">
    <source>
        <dbReference type="EMBL" id="TGY32071.1"/>
    </source>
</evidence>
<sequence length="444" mass="49368">MTQQAPAPQVPVRVENDRDGVAMNICQIATDYYARIRLQMMSNGAATSASNLPYLVVRNTPQAPDAWRVATRPYMDTGRTDTAGNAHVRVAGPGRYRVLIKEPTERLVAGDAFTIPRHALATGTDSDRDVQPLVELEVIENANCTLSVRRTHPNGMQRTRGGGNDQIPADGARNNFTQAHTSDEIRSALDLGNYVISYQLWADASRAYGTHHPRIQNSTFRAALRMIYGEQLTAGTGAGASLHDRVLNSDGKEVQFNNQSTTGGRGRLSFRQDNGQPDNRMTADETLRRTHPATMEFLLQMMDDLDITYARSTGAWRPHIGSTRHRYASAIDLTHMRTTVNGANNQQHTVTIHFHRVSSTNSNPIATGQPEAAERTRMREFSRRVHVYIANARLRETLGWLGGPWNLTYNQLGIVDQERGNTEAFATDNTHIHHIHISMGTDQP</sequence>
<evidence type="ECO:0000256" key="1">
    <source>
        <dbReference type="SAM" id="MobiDB-lite"/>
    </source>
</evidence>
<proteinExistence type="predicted"/>
<comment type="caution">
    <text evidence="2">The sequence shown here is derived from an EMBL/GenBank/DDBJ whole genome shotgun (WGS) entry which is preliminary data.</text>
</comment>
<reference evidence="2 3" key="1">
    <citation type="submission" date="2019-04" db="EMBL/GenBank/DDBJ databases">
        <title>Microbes associate with the intestines of laboratory mice.</title>
        <authorList>
            <person name="Navarre W."/>
            <person name="Wong E."/>
            <person name="Huang K."/>
            <person name="Tropini C."/>
            <person name="Ng K."/>
            <person name="Yu B."/>
        </authorList>
    </citation>
    <scope>NUCLEOTIDE SEQUENCE [LARGE SCALE GENOMIC DNA]</scope>
    <source>
        <strain evidence="2 3">NM62_B4-13</strain>
    </source>
</reference>
<dbReference type="OrthoDB" id="6045489at2"/>
<gene>
    <name evidence="2" type="ORF">E5352_16930</name>
</gene>
<dbReference type="AlphaFoldDB" id="A0A4S2CUF1"/>
<organism evidence="2 3">
    <name type="scientific">Stenotrophomonas maltophilia</name>
    <name type="common">Pseudomonas maltophilia</name>
    <name type="synonym">Xanthomonas maltophilia</name>
    <dbReference type="NCBI Taxonomy" id="40324"/>
    <lineage>
        <taxon>Bacteria</taxon>
        <taxon>Pseudomonadati</taxon>
        <taxon>Pseudomonadota</taxon>
        <taxon>Gammaproteobacteria</taxon>
        <taxon>Lysobacterales</taxon>
        <taxon>Lysobacteraceae</taxon>
        <taxon>Stenotrophomonas</taxon>
        <taxon>Stenotrophomonas maltophilia group</taxon>
    </lineage>
</organism>
<protein>
    <submittedName>
        <fullName evidence="2">Uncharacterized protein</fullName>
    </submittedName>
</protein>
<dbReference type="Proteomes" id="UP000306631">
    <property type="component" value="Unassembled WGS sequence"/>
</dbReference>
<evidence type="ECO:0000313" key="3">
    <source>
        <dbReference type="Proteomes" id="UP000306631"/>
    </source>
</evidence>
<dbReference type="RefSeq" id="WP_136006686.1">
    <property type="nucleotide sequence ID" value="NZ_SRYW01000019.1"/>
</dbReference>